<dbReference type="CDD" id="cd03784">
    <property type="entry name" value="GT1_Gtf-like"/>
    <property type="match status" value="1"/>
</dbReference>
<dbReference type="Pfam" id="PF06722">
    <property type="entry name" value="EryCIII-like_C"/>
    <property type="match status" value="1"/>
</dbReference>
<feature type="region of interest" description="Disordered" evidence="1">
    <location>
        <begin position="249"/>
        <end position="277"/>
    </location>
</feature>
<dbReference type="PANTHER" id="PTHR48050">
    <property type="entry name" value="STEROL 3-BETA-GLUCOSYLTRANSFERASE"/>
    <property type="match status" value="1"/>
</dbReference>
<dbReference type="InterPro" id="IPR010610">
    <property type="entry name" value="EryCIII-like_C"/>
</dbReference>
<dbReference type="PANTHER" id="PTHR48050:SF13">
    <property type="entry name" value="STEROL 3-BETA-GLUCOSYLTRANSFERASE UGT80A2"/>
    <property type="match status" value="1"/>
</dbReference>
<dbReference type="Proteomes" id="UP001596058">
    <property type="component" value="Unassembled WGS sequence"/>
</dbReference>
<feature type="compositionally biased region" description="Basic and acidic residues" evidence="1">
    <location>
        <begin position="253"/>
        <end position="277"/>
    </location>
</feature>
<keyword evidence="4" id="KW-1185">Reference proteome</keyword>
<dbReference type="InterPro" id="IPR002213">
    <property type="entry name" value="UDP_glucos_trans"/>
</dbReference>
<comment type="caution">
    <text evidence="3">The sequence shown here is derived from an EMBL/GenBank/DDBJ whole genome shotgun (WGS) entry which is preliminary data.</text>
</comment>
<dbReference type="SUPFAM" id="SSF53756">
    <property type="entry name" value="UDP-Glycosyltransferase/glycogen phosphorylase"/>
    <property type="match status" value="1"/>
</dbReference>
<organism evidence="3 4">
    <name type="scientific">Nonomuraea insulae</name>
    <dbReference type="NCBI Taxonomy" id="1616787"/>
    <lineage>
        <taxon>Bacteria</taxon>
        <taxon>Bacillati</taxon>
        <taxon>Actinomycetota</taxon>
        <taxon>Actinomycetes</taxon>
        <taxon>Streptosporangiales</taxon>
        <taxon>Streptosporangiaceae</taxon>
        <taxon>Nonomuraea</taxon>
    </lineage>
</organism>
<dbReference type="EMBL" id="JBHSPA010000068">
    <property type="protein sequence ID" value="MFC5831720.1"/>
    <property type="molecule type" value="Genomic_DNA"/>
</dbReference>
<dbReference type="InterPro" id="IPR050426">
    <property type="entry name" value="Glycosyltransferase_28"/>
</dbReference>
<feature type="domain" description="Erythromycin biosynthesis protein CIII-like C-terminal" evidence="2">
    <location>
        <begin position="303"/>
        <end position="422"/>
    </location>
</feature>
<gene>
    <name evidence="3" type="ORF">ACFPZ3_48400</name>
</gene>
<accession>A0ABW1D3D1</accession>
<evidence type="ECO:0000313" key="4">
    <source>
        <dbReference type="Proteomes" id="UP001596058"/>
    </source>
</evidence>
<name>A0ABW1D3D1_9ACTN</name>
<dbReference type="RefSeq" id="WP_379521182.1">
    <property type="nucleotide sequence ID" value="NZ_JBHSPA010000068.1"/>
</dbReference>
<proteinExistence type="predicted"/>
<evidence type="ECO:0000256" key="1">
    <source>
        <dbReference type="SAM" id="MobiDB-lite"/>
    </source>
</evidence>
<sequence length="445" mass="50116">MSLTILFMPESAYGPTNNCIGIGDILRRRGHRVVFAAESSWKGKLEALGFEEDLVDLAPPAEEEQDPGQFWKDFIRETAPEYRKSTLEQLETVTKPIWAELVDGAKYCEPQLKAIIERVNPDVIVEDNVLTFPALLTAGKKFVRIVSCNPLEARGEDVAPVFSGLPAGDRSEWDAFKAEYDRTHREVWTAFNEWCVEQGTAPLPDLDFIHEGDLNLYVYPEILDYVDARPLGDTWHRLDSSVRETEEDFALPFERRSSRRESDEGANEERSGRDHEHERNDGALIYFSLGSLGSADVELMQRVIDVLATTPHQYIVSKGALHEEIKLPANMWGAETVPQTKIIPLCDLVITHGGNNTTTETLHFGKPMIALPLFWDQYDNAQRVDELGYGVRLSTYTFTDEELKEAVARLLGDVELRAGLAAAGEEIRRRDGLRKAADLIEQLGQ</sequence>
<protein>
    <submittedName>
        <fullName evidence="3">Glycosyltransferase</fullName>
    </submittedName>
</protein>
<evidence type="ECO:0000313" key="3">
    <source>
        <dbReference type="EMBL" id="MFC5831720.1"/>
    </source>
</evidence>
<evidence type="ECO:0000259" key="2">
    <source>
        <dbReference type="Pfam" id="PF06722"/>
    </source>
</evidence>
<reference evidence="4" key="1">
    <citation type="journal article" date="2019" name="Int. J. Syst. Evol. Microbiol.">
        <title>The Global Catalogue of Microorganisms (GCM) 10K type strain sequencing project: providing services to taxonomists for standard genome sequencing and annotation.</title>
        <authorList>
            <consortium name="The Broad Institute Genomics Platform"/>
            <consortium name="The Broad Institute Genome Sequencing Center for Infectious Disease"/>
            <person name="Wu L."/>
            <person name="Ma J."/>
        </authorList>
    </citation>
    <scope>NUCLEOTIDE SEQUENCE [LARGE SCALE GENOMIC DNA]</scope>
    <source>
        <strain evidence="4">CCUG 53903</strain>
    </source>
</reference>
<dbReference type="Gene3D" id="3.40.50.2000">
    <property type="entry name" value="Glycogen Phosphorylase B"/>
    <property type="match status" value="2"/>
</dbReference>